<evidence type="ECO:0000256" key="4">
    <source>
        <dbReference type="ARBA" id="ARBA00022989"/>
    </source>
</evidence>
<dbReference type="AlphaFoldDB" id="A0A7X0M9D3"/>
<feature type="transmembrane region" description="Helical" evidence="6">
    <location>
        <begin position="126"/>
        <end position="143"/>
    </location>
</feature>
<evidence type="ECO:0000313" key="9">
    <source>
        <dbReference type="Proteomes" id="UP000555564"/>
    </source>
</evidence>
<gene>
    <name evidence="8" type="ORF">BJ992_006209</name>
</gene>
<reference evidence="8 9" key="1">
    <citation type="submission" date="2020-08" db="EMBL/GenBank/DDBJ databases">
        <title>Sequencing the genomes of 1000 actinobacteria strains.</title>
        <authorList>
            <person name="Klenk H.-P."/>
        </authorList>
    </citation>
    <scope>NUCLEOTIDE SEQUENCE [LARGE SCALE GENOMIC DNA]</scope>
    <source>
        <strain evidence="8 9">DSM 44936</strain>
    </source>
</reference>
<dbReference type="RefSeq" id="WP_184987041.1">
    <property type="nucleotide sequence ID" value="NZ_BAAALO010000021.1"/>
</dbReference>
<feature type="transmembrane region" description="Helical" evidence="6">
    <location>
        <begin position="183"/>
        <end position="204"/>
    </location>
</feature>
<dbReference type="EMBL" id="JACHIU010000001">
    <property type="protein sequence ID" value="MBB6476778.1"/>
    <property type="molecule type" value="Genomic_DNA"/>
</dbReference>
<dbReference type="Pfam" id="PF00892">
    <property type="entry name" value="EamA"/>
    <property type="match status" value="2"/>
</dbReference>
<feature type="transmembrane region" description="Helical" evidence="6">
    <location>
        <begin position="12"/>
        <end position="29"/>
    </location>
</feature>
<dbReference type="Proteomes" id="UP000555564">
    <property type="component" value="Unassembled WGS sequence"/>
</dbReference>
<evidence type="ECO:0000259" key="7">
    <source>
        <dbReference type="Pfam" id="PF00892"/>
    </source>
</evidence>
<evidence type="ECO:0000256" key="3">
    <source>
        <dbReference type="ARBA" id="ARBA00022692"/>
    </source>
</evidence>
<dbReference type="InterPro" id="IPR050638">
    <property type="entry name" value="AA-Vitamin_Transporters"/>
</dbReference>
<protein>
    <submittedName>
        <fullName evidence="8">Drug/metabolite transporter (DMT)-like permease</fullName>
    </submittedName>
</protein>
<dbReference type="PANTHER" id="PTHR32322:SF9">
    <property type="entry name" value="AMINO-ACID METABOLITE EFFLUX PUMP-RELATED"/>
    <property type="match status" value="1"/>
</dbReference>
<feature type="transmembrane region" description="Helical" evidence="6">
    <location>
        <begin position="216"/>
        <end position="236"/>
    </location>
</feature>
<evidence type="ECO:0000256" key="2">
    <source>
        <dbReference type="ARBA" id="ARBA00007362"/>
    </source>
</evidence>
<comment type="similarity">
    <text evidence="2">Belongs to the EamA transporter family.</text>
</comment>
<feature type="transmembrane region" description="Helical" evidence="6">
    <location>
        <begin position="35"/>
        <end position="53"/>
    </location>
</feature>
<keyword evidence="5 6" id="KW-0472">Membrane</keyword>
<name>A0A7X0M9D3_9ACTN</name>
<proteinExistence type="inferred from homology"/>
<feature type="domain" description="EamA" evidence="7">
    <location>
        <begin position="152"/>
        <end position="287"/>
    </location>
</feature>
<keyword evidence="9" id="KW-1185">Reference proteome</keyword>
<comment type="caution">
    <text evidence="8">The sequence shown here is derived from an EMBL/GenBank/DDBJ whole genome shotgun (WGS) entry which is preliminary data.</text>
</comment>
<feature type="transmembrane region" description="Helical" evidence="6">
    <location>
        <begin position="149"/>
        <end position="171"/>
    </location>
</feature>
<dbReference type="PANTHER" id="PTHR32322">
    <property type="entry name" value="INNER MEMBRANE TRANSPORTER"/>
    <property type="match status" value="1"/>
</dbReference>
<accession>A0A7X0M9D3</accession>
<dbReference type="GO" id="GO:0016020">
    <property type="term" value="C:membrane"/>
    <property type="evidence" value="ECO:0007669"/>
    <property type="project" value="UniProtKB-SubCell"/>
</dbReference>
<evidence type="ECO:0000256" key="1">
    <source>
        <dbReference type="ARBA" id="ARBA00004141"/>
    </source>
</evidence>
<sequence>MPIGTASTLRLAALALLWGSNFLWIAIALRGTTPTQITLTRLALGALVLLAVTRAQHLKLPKQPALWFHLTIAALFANVIPYTLFAIAEQHITSSVTGVINATTPIWTALFAITTATDRHPSPLKLTGLLTGFLGTLLIFSPWQSATQITTWGGLAALTAAASYGISYVYMTRHLTNRGHPPLTLSTAQLITATTQLAIITPFTGGLHPPNLTWDVLLALTTLGTLGTGAAYVLNYRLITDEGTTASTVNYLLPVVAVILGAVVLSEPLTTPVTAGMLVVLIGVALTRRISHPHRRR</sequence>
<organism evidence="8 9">
    <name type="scientific">Sphaerisporangium rubeum</name>
    <dbReference type="NCBI Taxonomy" id="321317"/>
    <lineage>
        <taxon>Bacteria</taxon>
        <taxon>Bacillati</taxon>
        <taxon>Actinomycetota</taxon>
        <taxon>Actinomycetes</taxon>
        <taxon>Streptosporangiales</taxon>
        <taxon>Streptosporangiaceae</taxon>
        <taxon>Sphaerisporangium</taxon>
    </lineage>
</organism>
<dbReference type="InterPro" id="IPR037185">
    <property type="entry name" value="EmrE-like"/>
</dbReference>
<feature type="transmembrane region" description="Helical" evidence="6">
    <location>
        <begin position="94"/>
        <end position="114"/>
    </location>
</feature>
<evidence type="ECO:0000313" key="8">
    <source>
        <dbReference type="EMBL" id="MBB6476778.1"/>
    </source>
</evidence>
<feature type="transmembrane region" description="Helical" evidence="6">
    <location>
        <begin position="65"/>
        <end position="88"/>
    </location>
</feature>
<dbReference type="SUPFAM" id="SSF103481">
    <property type="entry name" value="Multidrug resistance efflux transporter EmrE"/>
    <property type="match status" value="2"/>
</dbReference>
<keyword evidence="4 6" id="KW-1133">Transmembrane helix</keyword>
<feature type="transmembrane region" description="Helical" evidence="6">
    <location>
        <begin position="248"/>
        <end position="266"/>
    </location>
</feature>
<evidence type="ECO:0000256" key="6">
    <source>
        <dbReference type="SAM" id="Phobius"/>
    </source>
</evidence>
<feature type="transmembrane region" description="Helical" evidence="6">
    <location>
        <begin position="272"/>
        <end position="291"/>
    </location>
</feature>
<evidence type="ECO:0000256" key="5">
    <source>
        <dbReference type="ARBA" id="ARBA00023136"/>
    </source>
</evidence>
<feature type="domain" description="EamA" evidence="7">
    <location>
        <begin position="12"/>
        <end position="140"/>
    </location>
</feature>
<comment type="subcellular location">
    <subcellularLocation>
        <location evidence="1">Membrane</location>
        <topology evidence="1">Multi-pass membrane protein</topology>
    </subcellularLocation>
</comment>
<keyword evidence="3 6" id="KW-0812">Transmembrane</keyword>
<dbReference type="InterPro" id="IPR000620">
    <property type="entry name" value="EamA_dom"/>
</dbReference>